<sequence>MTKTERCFVPSSTTIFIMLTSAVFASLFLLASAQPWKRGLFIESITDCSQLPSYSNDTKMAGPWTIKVDSCYNGTAPEGLCSIEGFESGSDITRQREDRPNTIEHGFITIISGKNNLKTKLRCNGLLNTIEAYVLSGPGDGALDWHAVGIDHHPSTGRLVWGKPDAESIQAYRHYHHGEPVDGLFLGSNNQTNWSVHSAGRDVSITDMKPYWVPRFMIPETSIRDNEFRTLIRIDGS</sequence>
<dbReference type="OMA" id="PNTIEHG"/>
<evidence type="ECO:0000313" key="2">
    <source>
        <dbReference type="Proteomes" id="UP000191691"/>
    </source>
</evidence>
<evidence type="ECO:0000313" key="1">
    <source>
        <dbReference type="EMBL" id="OQE91390.1"/>
    </source>
</evidence>
<dbReference type="EMBL" id="MOOB01000009">
    <property type="protein sequence ID" value="OQE91390.1"/>
    <property type="molecule type" value="Genomic_DNA"/>
</dbReference>
<dbReference type="AlphaFoldDB" id="A0A1V6YVA8"/>
<name>A0A1V6YVA8_PENNA</name>
<gene>
    <name evidence="1" type="ORF">PENNAL_c0009G09114</name>
</gene>
<proteinExistence type="predicted"/>
<keyword evidence="2" id="KW-1185">Reference proteome</keyword>
<comment type="caution">
    <text evidence="1">The sequence shown here is derived from an EMBL/GenBank/DDBJ whole genome shotgun (WGS) entry which is preliminary data.</text>
</comment>
<protein>
    <submittedName>
        <fullName evidence="1">Uncharacterized protein</fullName>
    </submittedName>
</protein>
<accession>A0A1V6YVA8</accession>
<reference evidence="2" key="1">
    <citation type="journal article" date="2017" name="Nat. Microbiol.">
        <title>Global analysis of biosynthetic gene clusters reveals vast potential of secondary metabolite production in Penicillium species.</title>
        <authorList>
            <person name="Nielsen J.C."/>
            <person name="Grijseels S."/>
            <person name="Prigent S."/>
            <person name="Ji B."/>
            <person name="Dainat J."/>
            <person name="Nielsen K.F."/>
            <person name="Frisvad J.C."/>
            <person name="Workman M."/>
            <person name="Nielsen J."/>
        </authorList>
    </citation>
    <scope>NUCLEOTIDE SEQUENCE [LARGE SCALE GENOMIC DNA]</scope>
    <source>
        <strain evidence="2">IBT 13039</strain>
    </source>
</reference>
<organism evidence="1 2">
    <name type="scientific">Penicillium nalgiovense</name>
    <dbReference type="NCBI Taxonomy" id="60175"/>
    <lineage>
        <taxon>Eukaryota</taxon>
        <taxon>Fungi</taxon>
        <taxon>Dikarya</taxon>
        <taxon>Ascomycota</taxon>
        <taxon>Pezizomycotina</taxon>
        <taxon>Eurotiomycetes</taxon>
        <taxon>Eurotiomycetidae</taxon>
        <taxon>Eurotiales</taxon>
        <taxon>Aspergillaceae</taxon>
        <taxon>Penicillium</taxon>
    </lineage>
</organism>
<dbReference type="Proteomes" id="UP000191691">
    <property type="component" value="Unassembled WGS sequence"/>
</dbReference>